<protein>
    <submittedName>
        <fullName evidence="2">Uncharacterized protein</fullName>
    </submittedName>
</protein>
<proteinExistence type="predicted"/>
<keyword evidence="3" id="KW-1185">Reference proteome</keyword>
<evidence type="ECO:0000313" key="2">
    <source>
        <dbReference type="EMBL" id="MBG6083242.1"/>
    </source>
</evidence>
<dbReference type="EMBL" id="JADOTZ010000001">
    <property type="protein sequence ID" value="MBG6083242.1"/>
    <property type="molecule type" value="Genomic_DNA"/>
</dbReference>
<sequence length="146" mass="16455">MAAYATYQDLQKRWSSMPADLDQDTVTLFLEDASTLLRAWYPDVDARIAAGTLDDEAVKIIVCGMVRRALERPDDRDPGVTQRTDTTGPFSQTFQYRDADAVLYLTKNDRRILGGSARNRKAFTTHPAPARRPGPAVMSEREYLGW</sequence>
<feature type="region of interest" description="Disordered" evidence="1">
    <location>
        <begin position="72"/>
        <end position="91"/>
    </location>
</feature>
<evidence type="ECO:0000256" key="1">
    <source>
        <dbReference type="SAM" id="MobiDB-lite"/>
    </source>
</evidence>
<reference evidence="2" key="1">
    <citation type="submission" date="2020-11" db="EMBL/GenBank/DDBJ databases">
        <title>Sequencing the genomes of 1000 actinobacteria strains.</title>
        <authorList>
            <person name="Klenk H.-P."/>
        </authorList>
    </citation>
    <scope>NUCLEOTIDE SEQUENCE</scope>
    <source>
        <strain evidence="2">DSM 26152</strain>
    </source>
</reference>
<accession>A0A931D6E5</accession>
<gene>
    <name evidence="2" type="ORF">IW252_000009</name>
</gene>
<feature type="compositionally biased region" description="Polar residues" evidence="1">
    <location>
        <begin position="81"/>
        <end position="91"/>
    </location>
</feature>
<comment type="caution">
    <text evidence="2">The sequence shown here is derived from an EMBL/GenBank/DDBJ whole genome shotgun (WGS) entry which is preliminary data.</text>
</comment>
<dbReference type="Proteomes" id="UP000625033">
    <property type="component" value="Unassembled WGS sequence"/>
</dbReference>
<dbReference type="AlphaFoldDB" id="A0A931D6E5"/>
<organism evidence="2 3">
    <name type="scientific">Zhihengliuella flava</name>
    <dbReference type="NCBI Taxonomy" id="1285193"/>
    <lineage>
        <taxon>Bacteria</taxon>
        <taxon>Bacillati</taxon>
        <taxon>Actinomycetota</taxon>
        <taxon>Actinomycetes</taxon>
        <taxon>Micrococcales</taxon>
        <taxon>Micrococcaceae</taxon>
        <taxon>Zhihengliuella</taxon>
    </lineage>
</organism>
<dbReference type="RefSeq" id="WP_196834701.1">
    <property type="nucleotide sequence ID" value="NZ_JADOTZ010000001.1"/>
</dbReference>
<name>A0A931D6E5_9MICC</name>
<feature type="region of interest" description="Disordered" evidence="1">
    <location>
        <begin position="124"/>
        <end position="146"/>
    </location>
</feature>
<evidence type="ECO:0000313" key="3">
    <source>
        <dbReference type="Proteomes" id="UP000625033"/>
    </source>
</evidence>